<protein>
    <submittedName>
        <fullName evidence="1">Uncharacterized protein</fullName>
    </submittedName>
</protein>
<evidence type="ECO:0000313" key="1">
    <source>
        <dbReference type="EMBL" id="EYU46386.1"/>
    </source>
</evidence>
<dbReference type="AlphaFoldDB" id="A0A022S2A5"/>
<sequence>MRAKKFPSSISKMSYSSTAPLQPHNIAVVYNFSLLFKKKPFIFILQNSASAITTGPKKAHFTVKQHKPRSLGCALGTISVARW</sequence>
<dbReference type="EMBL" id="KI630171">
    <property type="protein sequence ID" value="EYU46386.1"/>
    <property type="molecule type" value="Genomic_DNA"/>
</dbReference>
<evidence type="ECO:0000313" key="2">
    <source>
        <dbReference type="Proteomes" id="UP000030748"/>
    </source>
</evidence>
<name>A0A022S2A5_ERYGU</name>
<proteinExistence type="predicted"/>
<accession>A0A022S2A5</accession>
<gene>
    <name evidence="1" type="ORF">MIMGU_mgv1a017302mg</name>
</gene>
<dbReference type="Proteomes" id="UP000030748">
    <property type="component" value="Unassembled WGS sequence"/>
</dbReference>
<keyword evidence="2" id="KW-1185">Reference proteome</keyword>
<reference evidence="1 2" key="1">
    <citation type="journal article" date="2013" name="Proc. Natl. Acad. Sci. U.S.A.">
        <title>Fine-scale variation in meiotic recombination in Mimulus inferred from population shotgun sequencing.</title>
        <authorList>
            <person name="Hellsten U."/>
            <person name="Wright K.M."/>
            <person name="Jenkins J."/>
            <person name="Shu S."/>
            <person name="Yuan Y."/>
            <person name="Wessler S.R."/>
            <person name="Schmutz J."/>
            <person name="Willis J.H."/>
            <person name="Rokhsar D.S."/>
        </authorList>
    </citation>
    <scope>NUCLEOTIDE SEQUENCE [LARGE SCALE GENOMIC DNA]</scope>
    <source>
        <strain evidence="2">cv. DUN x IM62</strain>
    </source>
</reference>
<organism evidence="1 2">
    <name type="scientific">Erythranthe guttata</name>
    <name type="common">Yellow monkey flower</name>
    <name type="synonym">Mimulus guttatus</name>
    <dbReference type="NCBI Taxonomy" id="4155"/>
    <lineage>
        <taxon>Eukaryota</taxon>
        <taxon>Viridiplantae</taxon>
        <taxon>Streptophyta</taxon>
        <taxon>Embryophyta</taxon>
        <taxon>Tracheophyta</taxon>
        <taxon>Spermatophyta</taxon>
        <taxon>Magnoliopsida</taxon>
        <taxon>eudicotyledons</taxon>
        <taxon>Gunneridae</taxon>
        <taxon>Pentapetalae</taxon>
        <taxon>asterids</taxon>
        <taxon>lamiids</taxon>
        <taxon>Lamiales</taxon>
        <taxon>Phrymaceae</taxon>
        <taxon>Erythranthe</taxon>
    </lineage>
</organism>